<dbReference type="RefSeq" id="WP_083495894.1">
    <property type="nucleotide sequence ID" value="NZ_CP011266.1"/>
</dbReference>
<dbReference type="GO" id="GO:0016491">
    <property type="term" value="F:oxidoreductase activity"/>
    <property type="evidence" value="ECO:0007669"/>
    <property type="project" value="UniProtKB-ARBA"/>
</dbReference>
<keyword evidence="3" id="KW-1185">Reference proteome</keyword>
<proteinExistence type="predicted"/>
<dbReference type="AlphaFoldDB" id="A0A0U3CME4"/>
<evidence type="ECO:0000259" key="1">
    <source>
        <dbReference type="PROSITE" id="PS51379"/>
    </source>
</evidence>
<dbReference type="InterPro" id="IPR017896">
    <property type="entry name" value="4Fe4S_Fe-S-bd"/>
</dbReference>
<dbReference type="PANTHER" id="PTHR43122:SF1">
    <property type="entry name" value="IRON-SULFUR-BINDING PROTEIN"/>
    <property type="match status" value="1"/>
</dbReference>
<dbReference type="EMBL" id="CP011266">
    <property type="protein sequence ID" value="ALT69644.1"/>
    <property type="molecule type" value="Genomic_DNA"/>
</dbReference>
<protein>
    <submittedName>
        <fullName evidence="2">2-oxoglutarate ferredoxin oxidoreductase subunit delta KorD</fullName>
    </submittedName>
</protein>
<dbReference type="PROSITE" id="PS00198">
    <property type="entry name" value="4FE4S_FER_1"/>
    <property type="match status" value="1"/>
</dbReference>
<reference evidence="2 3" key="1">
    <citation type="submission" date="2015-04" db="EMBL/GenBank/DDBJ databases">
        <title>The complete genome sequence of the rumen methanogen Methanobrevibacter millerae SM9.</title>
        <authorList>
            <person name="Leahy S.C."/>
            <person name="Kelly W.J."/>
            <person name="Pacheco D.M."/>
            <person name="Li D."/>
            <person name="Altermann E."/>
            <person name="Attwood G.T."/>
        </authorList>
    </citation>
    <scope>NUCLEOTIDE SEQUENCE [LARGE SCALE GENOMIC DNA]</scope>
    <source>
        <strain evidence="2 3">SM9</strain>
    </source>
</reference>
<dbReference type="PATRIC" id="fig|230361.4.peg.1942"/>
<feature type="domain" description="4Fe-4S ferredoxin-type" evidence="1">
    <location>
        <begin position="36"/>
        <end position="66"/>
    </location>
</feature>
<gene>
    <name evidence="2" type="primary">korD</name>
    <name evidence="2" type="ORF">sm9_1878</name>
</gene>
<name>A0A0U3CME4_9EURY</name>
<sequence length="87" mass="9858">MIIINEDLCKGCHLCLFMCYKNVYAISSEANKKGVLLPYVNFEDRCTSCGVCEVICPDQAITVDINKNWWVGKEDNSFNPKFSNGKK</sequence>
<dbReference type="OrthoDB" id="51316at2157"/>
<organism evidence="2 3">
    <name type="scientific">Methanobrevibacter millerae</name>
    <dbReference type="NCBI Taxonomy" id="230361"/>
    <lineage>
        <taxon>Archaea</taxon>
        <taxon>Methanobacteriati</taxon>
        <taxon>Methanobacteriota</taxon>
        <taxon>Methanomada group</taxon>
        <taxon>Methanobacteria</taxon>
        <taxon>Methanobacteriales</taxon>
        <taxon>Methanobacteriaceae</taxon>
        <taxon>Methanobrevibacter</taxon>
    </lineage>
</organism>
<dbReference type="Gene3D" id="3.30.70.20">
    <property type="match status" value="1"/>
</dbReference>
<dbReference type="SUPFAM" id="SSF54862">
    <property type="entry name" value="4Fe-4S ferredoxins"/>
    <property type="match status" value="1"/>
</dbReference>
<evidence type="ECO:0000313" key="3">
    <source>
        <dbReference type="Proteomes" id="UP000067738"/>
    </source>
</evidence>
<dbReference type="Proteomes" id="UP000067738">
    <property type="component" value="Chromosome"/>
</dbReference>
<dbReference type="PROSITE" id="PS51379">
    <property type="entry name" value="4FE4S_FER_2"/>
    <property type="match status" value="2"/>
</dbReference>
<evidence type="ECO:0000313" key="2">
    <source>
        <dbReference type="EMBL" id="ALT69644.1"/>
    </source>
</evidence>
<dbReference type="KEGG" id="mmil:sm9_1878"/>
<dbReference type="PANTHER" id="PTHR43122">
    <property type="entry name" value="FERREDOXIN SUBUNIT OF PYRUVATE:FLAVODOXIN OXIDOREDUCTASE-RELATED"/>
    <property type="match status" value="1"/>
</dbReference>
<feature type="domain" description="4Fe-4S ferredoxin-type" evidence="1">
    <location>
        <begin position="1"/>
        <end position="29"/>
    </location>
</feature>
<accession>A0A0U3CME4</accession>
<dbReference type="InterPro" id="IPR017900">
    <property type="entry name" value="4Fe4S_Fe_S_CS"/>
</dbReference>
<dbReference type="GeneID" id="26736832"/>
<dbReference type="Pfam" id="PF12838">
    <property type="entry name" value="Fer4_7"/>
    <property type="match status" value="1"/>
</dbReference>